<dbReference type="InterPro" id="IPR032808">
    <property type="entry name" value="DoxX"/>
</dbReference>
<feature type="transmembrane region" description="Helical" evidence="5">
    <location>
        <begin position="51"/>
        <end position="69"/>
    </location>
</feature>
<evidence type="ECO:0000256" key="5">
    <source>
        <dbReference type="SAM" id="Phobius"/>
    </source>
</evidence>
<organism evidence="6 7">
    <name type="scientific">Caulobacter ginsengisoli</name>
    <dbReference type="NCBI Taxonomy" id="400775"/>
    <lineage>
        <taxon>Bacteria</taxon>
        <taxon>Pseudomonadati</taxon>
        <taxon>Pseudomonadota</taxon>
        <taxon>Alphaproteobacteria</taxon>
        <taxon>Caulobacterales</taxon>
        <taxon>Caulobacteraceae</taxon>
        <taxon>Caulobacter</taxon>
    </lineage>
</organism>
<proteinExistence type="predicted"/>
<feature type="transmembrane region" description="Helical" evidence="5">
    <location>
        <begin position="122"/>
        <end position="140"/>
    </location>
</feature>
<dbReference type="EMBL" id="JAUSVS010000002">
    <property type="protein sequence ID" value="MDQ0463834.1"/>
    <property type="molecule type" value="Genomic_DNA"/>
</dbReference>
<gene>
    <name evidence="6" type="ORF">QO010_001605</name>
</gene>
<evidence type="ECO:0000256" key="3">
    <source>
        <dbReference type="ARBA" id="ARBA00022989"/>
    </source>
</evidence>
<dbReference type="Proteomes" id="UP001228905">
    <property type="component" value="Unassembled WGS sequence"/>
</dbReference>
<feature type="transmembrane region" description="Helical" evidence="5">
    <location>
        <begin position="81"/>
        <end position="102"/>
    </location>
</feature>
<keyword evidence="2 5" id="KW-0812">Transmembrane</keyword>
<protein>
    <submittedName>
        <fullName evidence="6">Membrane protein</fullName>
    </submittedName>
</protein>
<name>A0ABU0IPE7_9CAUL</name>
<evidence type="ECO:0000256" key="1">
    <source>
        <dbReference type="ARBA" id="ARBA00004141"/>
    </source>
</evidence>
<accession>A0ABU0IPE7</accession>
<evidence type="ECO:0000256" key="4">
    <source>
        <dbReference type="ARBA" id="ARBA00023136"/>
    </source>
</evidence>
<dbReference type="Pfam" id="PF13564">
    <property type="entry name" value="DoxX_2"/>
    <property type="match status" value="1"/>
</dbReference>
<dbReference type="PANTHER" id="PTHR36974">
    <property type="entry name" value="MEMBRANE PROTEIN-RELATED"/>
    <property type="match status" value="1"/>
</dbReference>
<sequence length="145" mass="15782">MIVQSLPAARRAPIPGQAQLWVCRTLGPAYAAFGVFHLVASQRFLPIMPDWVPYPLLVIQLTGLAEIAGGLGLQIPALRRWAGIGLALYAVCVFPANLHHAFDHVTVPGLPSNWWYHGPRLALQPVLVWLALVAAGVVRWPTKNG</sequence>
<comment type="subcellular location">
    <subcellularLocation>
        <location evidence="1">Membrane</location>
        <topology evidence="1">Multi-pass membrane protein</topology>
    </subcellularLocation>
</comment>
<dbReference type="RefSeq" id="WP_307348042.1">
    <property type="nucleotide sequence ID" value="NZ_JAUSVS010000002.1"/>
</dbReference>
<evidence type="ECO:0000313" key="7">
    <source>
        <dbReference type="Proteomes" id="UP001228905"/>
    </source>
</evidence>
<feature type="transmembrane region" description="Helical" evidence="5">
    <location>
        <begin position="21"/>
        <end position="39"/>
    </location>
</feature>
<keyword evidence="7" id="KW-1185">Reference proteome</keyword>
<reference evidence="6 7" key="1">
    <citation type="submission" date="2023-07" db="EMBL/GenBank/DDBJ databases">
        <title>Genomic Encyclopedia of Type Strains, Phase IV (KMG-IV): sequencing the most valuable type-strain genomes for metagenomic binning, comparative biology and taxonomic classification.</title>
        <authorList>
            <person name="Goeker M."/>
        </authorList>
    </citation>
    <scope>NUCLEOTIDE SEQUENCE [LARGE SCALE GENOMIC DNA]</scope>
    <source>
        <strain evidence="6 7">DSM 18695</strain>
    </source>
</reference>
<dbReference type="PANTHER" id="PTHR36974:SF1">
    <property type="entry name" value="DOXX FAMILY MEMBRANE PROTEIN"/>
    <property type="match status" value="1"/>
</dbReference>
<evidence type="ECO:0000313" key="6">
    <source>
        <dbReference type="EMBL" id="MDQ0463834.1"/>
    </source>
</evidence>
<comment type="caution">
    <text evidence="6">The sequence shown here is derived from an EMBL/GenBank/DDBJ whole genome shotgun (WGS) entry which is preliminary data.</text>
</comment>
<keyword evidence="3 5" id="KW-1133">Transmembrane helix</keyword>
<keyword evidence="4 5" id="KW-0472">Membrane</keyword>
<evidence type="ECO:0000256" key="2">
    <source>
        <dbReference type="ARBA" id="ARBA00022692"/>
    </source>
</evidence>